<dbReference type="OrthoDB" id="10881at10239"/>
<dbReference type="GeneID" id="14477171"/>
<gene>
    <name evidence="2" type="primary">33</name>
    <name evidence="2" type="ORF">HSTV2_33</name>
</gene>
<feature type="compositionally biased region" description="Gly residues" evidence="1">
    <location>
        <begin position="213"/>
        <end position="224"/>
    </location>
</feature>
<proteinExistence type="predicted"/>
<name>L7TN67_9CAUD</name>
<sequence length="224" mass="24508">MSDAEILVSTGETSDSGQEIVDSLPTWMPTDEASGNFKLLDVVGRAIDRLDSDIESVDDAKSVQSATSIAQIEQLARLVNSPPRDGETLEKYRARTMVRFAQNTSEGTIGDVINGLSAIFDTDAENFRYQDWKRLFDLKRQVFLLPYDDVKAHPFKAPDLQELLNDITAAAKTVEPMWNGDLVAWSAEDYEKQGAWDTYADGADGLDAEGNPTGEGGTPAGLIE</sequence>
<evidence type="ECO:0000313" key="3">
    <source>
        <dbReference type="Proteomes" id="UP000011138"/>
    </source>
</evidence>
<keyword evidence="3" id="KW-1185">Reference proteome</keyword>
<dbReference type="EMBL" id="KC117376">
    <property type="protein sequence ID" value="AGC34302.1"/>
    <property type="molecule type" value="Genomic_DNA"/>
</dbReference>
<reference evidence="2 3" key="1">
    <citation type="journal article" date="2013" name="J. Virol.">
        <title>Insights into head-tailed viruses infecting extremely halophilic archaea.</title>
        <authorList>
            <person name="Pietila M.K."/>
            <person name="Laurinmaki P."/>
            <person name="Russell D.A."/>
            <person name="Ko C.C."/>
            <person name="Jacobs-Sera D."/>
            <person name="Butcher S.J."/>
            <person name="Bamford D.H."/>
            <person name="Hendrix R.W."/>
        </authorList>
    </citation>
    <scope>NUCLEOTIDE SEQUENCE [LARGE SCALE GENOMIC DNA]</scope>
</reference>
<evidence type="ECO:0000256" key="1">
    <source>
        <dbReference type="SAM" id="MobiDB-lite"/>
    </source>
</evidence>
<dbReference type="KEGG" id="vg:14477171"/>
<evidence type="ECO:0000313" key="2">
    <source>
        <dbReference type="EMBL" id="AGC34302.1"/>
    </source>
</evidence>
<accession>L7TN67</accession>
<dbReference type="Proteomes" id="UP000011138">
    <property type="component" value="Segment"/>
</dbReference>
<organism evidence="2 3">
    <name type="scientific">Halorubrum sodomense tailed virus 2</name>
    <dbReference type="NCBI Taxonomy" id="1262527"/>
    <lineage>
        <taxon>Viruses</taxon>
        <taxon>Duplodnaviria</taxon>
        <taxon>Heunggongvirae</taxon>
        <taxon>Uroviricota</taxon>
        <taxon>Caudoviricetes</taxon>
        <taxon>Thumleimavirales</taxon>
        <taxon>Hafunaviridae</taxon>
        <taxon>Mincapvirus</taxon>
        <taxon>Mincapvirus eilatense</taxon>
        <taxon>Mincapvirus HSTV2</taxon>
    </lineage>
</organism>
<dbReference type="RefSeq" id="YP_007379112.1">
    <property type="nucleotide sequence ID" value="NC_020159.1"/>
</dbReference>
<protein>
    <submittedName>
        <fullName evidence="2">Uncharacterized protein</fullName>
    </submittedName>
</protein>
<feature type="region of interest" description="Disordered" evidence="1">
    <location>
        <begin position="204"/>
        <end position="224"/>
    </location>
</feature>